<gene>
    <name evidence="5" type="ORF">PsYK624_058900</name>
</gene>
<dbReference type="Proteomes" id="UP000703269">
    <property type="component" value="Unassembled WGS sequence"/>
</dbReference>
<feature type="compositionally biased region" description="Pro residues" evidence="3">
    <location>
        <begin position="123"/>
        <end position="133"/>
    </location>
</feature>
<sequence length="878" mass="98356">MSSSEDDHKTTRDSARAKRRGRACDLCRHKKVRCDGRPGERCSNCSASQQECTYVREAKKRYPDAERIKQLETELTNYKKLLNKLHPGVDFSRELSGILSDNSLWLLDAEQKAASSAQVPLRLPSPPSAPNPRPSQDTDPGEFESSDEELTFQLELKRSMAALSLTNEYPRYLGKSSRLRFFKKAYDMKNMYTGGENGTTLLNERLRQSVCRVKYIRSQPWIAPALEPTPLPPYDFPPDDLMGQLIDLYFLELNCHLPLLHRPTFETCVESALHYEDEGFASLLLLVCAIGARFSFDKRVLSEGTQNWHSAGWKWFIQVVQHRKGIMLRLPRLYDIQIPCLIYCYLHGSCVTQAAWAQIGYGLRLAQDMGAHRKRSYGNSPTIEGELMKRAFWILVALDRSLCLSLGRQCSLEDEDMDLDYPLEVDDEYWVSSDSDKAFKQPEGKPSMVSYFNSSLRLKQIQAFALRTIYSTKKAKVLSGRTGPEWEQQIITDLDSALNQWMDSVPDHLRWDPHKEDLAFLKQSSFLYSSYYGTQINIHRQFIPLPHKPSKLAFPSLAICTNAARSTIHVLDTQFRRSGLSPFLNMAGLFSSGIVLLMNIWGSKQSSVAINPAKELGEVHRTMEILKSLEGRWYSAGRYREVLHELANVGDVPLPQGISRPPKRSHEESTMNGAGPSVSTPSSASTPSDRPTPDSHREIAGSRRVSLQQSPVLPDGSPPSSDGLFSPTLDFALPMHSDELGRIPIFSGQMQNQMQGQMQPQDPLPVMPERGWAGFDMAPSSFRSVDPDAGLTTMAAPADTTQFVGAFSGQYAAEALSAAFASVPQQQMGPAYQMQVGSNRNGIADNTLAMWSTAPGNFDWDEWGMFISSMNGQEQGAQ</sequence>
<dbReference type="Pfam" id="PF04082">
    <property type="entry name" value="Fungal_trans"/>
    <property type="match status" value="1"/>
</dbReference>
<dbReference type="Pfam" id="PF00172">
    <property type="entry name" value="Zn_clus"/>
    <property type="match status" value="1"/>
</dbReference>
<feature type="region of interest" description="Disordered" evidence="3">
    <location>
        <begin position="116"/>
        <end position="148"/>
    </location>
</feature>
<feature type="compositionally biased region" description="Basic and acidic residues" evidence="3">
    <location>
        <begin position="691"/>
        <end position="701"/>
    </location>
</feature>
<dbReference type="InterPro" id="IPR007219">
    <property type="entry name" value="XnlR_reg_dom"/>
</dbReference>
<dbReference type="PANTHER" id="PTHR46910">
    <property type="entry name" value="TRANSCRIPTION FACTOR PDR1"/>
    <property type="match status" value="1"/>
</dbReference>
<dbReference type="InterPro" id="IPR050987">
    <property type="entry name" value="AtrR-like"/>
</dbReference>
<dbReference type="GO" id="GO:0006351">
    <property type="term" value="P:DNA-templated transcription"/>
    <property type="evidence" value="ECO:0007669"/>
    <property type="project" value="InterPro"/>
</dbReference>
<dbReference type="EMBL" id="BPQB01000014">
    <property type="protein sequence ID" value="GJE89783.1"/>
    <property type="molecule type" value="Genomic_DNA"/>
</dbReference>
<dbReference type="PROSITE" id="PS00463">
    <property type="entry name" value="ZN2_CY6_FUNGAL_1"/>
    <property type="match status" value="1"/>
</dbReference>
<feature type="domain" description="Zn(2)-C6 fungal-type" evidence="4">
    <location>
        <begin position="23"/>
        <end position="54"/>
    </location>
</feature>
<dbReference type="Gene3D" id="4.10.240.10">
    <property type="entry name" value="Zn(2)-C6 fungal-type DNA-binding domain"/>
    <property type="match status" value="1"/>
</dbReference>
<dbReference type="GO" id="GO:0008270">
    <property type="term" value="F:zinc ion binding"/>
    <property type="evidence" value="ECO:0007669"/>
    <property type="project" value="InterPro"/>
</dbReference>
<dbReference type="AlphaFoldDB" id="A0A9P3G7L4"/>
<dbReference type="PROSITE" id="PS50048">
    <property type="entry name" value="ZN2_CY6_FUNGAL_2"/>
    <property type="match status" value="1"/>
</dbReference>
<accession>A0A9P3G7L4</accession>
<dbReference type="CDD" id="cd00067">
    <property type="entry name" value="GAL4"/>
    <property type="match status" value="1"/>
</dbReference>
<dbReference type="SMART" id="SM00906">
    <property type="entry name" value="Fungal_trans"/>
    <property type="match status" value="1"/>
</dbReference>
<evidence type="ECO:0000313" key="5">
    <source>
        <dbReference type="EMBL" id="GJE89783.1"/>
    </source>
</evidence>
<feature type="compositionally biased region" description="Acidic residues" evidence="3">
    <location>
        <begin position="139"/>
        <end position="148"/>
    </location>
</feature>
<reference evidence="5 6" key="1">
    <citation type="submission" date="2021-08" db="EMBL/GenBank/DDBJ databases">
        <title>Draft Genome Sequence of Phanerochaete sordida strain YK-624.</title>
        <authorList>
            <person name="Mori T."/>
            <person name="Dohra H."/>
            <person name="Suzuki T."/>
            <person name="Kawagishi H."/>
            <person name="Hirai H."/>
        </authorList>
    </citation>
    <scope>NUCLEOTIDE SEQUENCE [LARGE SCALE GENOMIC DNA]</scope>
    <source>
        <strain evidence="5 6">YK-624</strain>
    </source>
</reference>
<dbReference type="CDD" id="cd12148">
    <property type="entry name" value="fungal_TF_MHR"/>
    <property type="match status" value="1"/>
</dbReference>
<organism evidence="5 6">
    <name type="scientific">Phanerochaete sordida</name>
    <dbReference type="NCBI Taxonomy" id="48140"/>
    <lineage>
        <taxon>Eukaryota</taxon>
        <taxon>Fungi</taxon>
        <taxon>Dikarya</taxon>
        <taxon>Basidiomycota</taxon>
        <taxon>Agaricomycotina</taxon>
        <taxon>Agaricomycetes</taxon>
        <taxon>Polyporales</taxon>
        <taxon>Phanerochaetaceae</taxon>
        <taxon>Phanerochaete</taxon>
    </lineage>
</organism>
<evidence type="ECO:0000259" key="4">
    <source>
        <dbReference type="PROSITE" id="PS50048"/>
    </source>
</evidence>
<dbReference type="SUPFAM" id="SSF57701">
    <property type="entry name" value="Zn2/Cys6 DNA-binding domain"/>
    <property type="match status" value="1"/>
</dbReference>
<feature type="region of interest" description="Disordered" evidence="3">
    <location>
        <begin position="651"/>
        <end position="728"/>
    </location>
</feature>
<proteinExistence type="predicted"/>
<name>A0A9P3G7L4_9APHY</name>
<evidence type="ECO:0000256" key="1">
    <source>
        <dbReference type="ARBA" id="ARBA00022723"/>
    </source>
</evidence>
<evidence type="ECO:0000256" key="3">
    <source>
        <dbReference type="SAM" id="MobiDB-lite"/>
    </source>
</evidence>
<keyword evidence="1" id="KW-0479">Metal-binding</keyword>
<feature type="region of interest" description="Disordered" evidence="3">
    <location>
        <begin position="1"/>
        <end position="21"/>
    </location>
</feature>
<dbReference type="GO" id="GO:0003677">
    <property type="term" value="F:DNA binding"/>
    <property type="evidence" value="ECO:0007669"/>
    <property type="project" value="InterPro"/>
</dbReference>
<protein>
    <submittedName>
        <fullName evidence="5">Zn(II)2Cys6 transcription factor</fullName>
    </submittedName>
</protein>
<comment type="caution">
    <text evidence="5">The sequence shown here is derived from an EMBL/GenBank/DDBJ whole genome shotgun (WGS) entry which is preliminary data.</text>
</comment>
<evidence type="ECO:0000256" key="2">
    <source>
        <dbReference type="ARBA" id="ARBA00023242"/>
    </source>
</evidence>
<dbReference type="InterPro" id="IPR001138">
    <property type="entry name" value="Zn2Cys6_DnaBD"/>
</dbReference>
<dbReference type="InterPro" id="IPR036864">
    <property type="entry name" value="Zn2-C6_fun-type_DNA-bd_sf"/>
</dbReference>
<dbReference type="OrthoDB" id="4456959at2759"/>
<evidence type="ECO:0000313" key="6">
    <source>
        <dbReference type="Proteomes" id="UP000703269"/>
    </source>
</evidence>
<dbReference type="PANTHER" id="PTHR46910:SF38">
    <property type="entry name" value="ZN(2)-C6 FUNGAL-TYPE DOMAIN-CONTAINING PROTEIN"/>
    <property type="match status" value="1"/>
</dbReference>
<feature type="compositionally biased region" description="Low complexity" evidence="3">
    <location>
        <begin position="676"/>
        <end position="689"/>
    </location>
</feature>
<dbReference type="GO" id="GO:0000981">
    <property type="term" value="F:DNA-binding transcription factor activity, RNA polymerase II-specific"/>
    <property type="evidence" value="ECO:0007669"/>
    <property type="project" value="InterPro"/>
</dbReference>
<keyword evidence="6" id="KW-1185">Reference proteome</keyword>
<dbReference type="SMART" id="SM00066">
    <property type="entry name" value="GAL4"/>
    <property type="match status" value="1"/>
</dbReference>
<keyword evidence="2" id="KW-0539">Nucleus</keyword>